<feature type="compositionally biased region" description="Low complexity" evidence="1">
    <location>
        <begin position="365"/>
        <end position="390"/>
    </location>
</feature>
<dbReference type="Proteomes" id="UP000646523">
    <property type="component" value="Unassembled WGS sequence"/>
</dbReference>
<sequence length="444" mass="43695">MLTSKARCRRLAPKTSALGLMATLVLFVGAVVALSSPASALVDKTMEVTYTCQGTTFTPAELKVTITAPESAALSGTAAVKWKLPQLTASKALAGTLKIDGSLAVAGGSAATLSATQSPTVTVAASGTYTPPEMTGTLTAPATAGTLTLTPVPTTPSLTLAYTPTAGGTTPETTNCTFKTGGATPASLAIEVKQGGGGGGTGTDILAYTCSLGVTDTDPATVDIKVVLTVPTSAKANEDASITWTSTIQTTGDPLKAPAAGLPTGSKLFATLKASGAGAPATATGEVAMPATTAGQDITTLPAVTVKLRPTTTGSVTITPGDLAFGTSATAAALTCKAPTTGLKTYTLTVGNGSPSPSPSPSQTPSPSESNSPKPTKTTTVTVTETPADETPTRSSKTPKAGADTGAGGETGPDGRLFVLTGSMLIVAAGAGGLMMRRRTIGKG</sequence>
<dbReference type="EMBL" id="BMNH01000006">
    <property type="protein sequence ID" value="GGO68028.1"/>
    <property type="molecule type" value="Genomic_DNA"/>
</dbReference>
<evidence type="ECO:0000313" key="3">
    <source>
        <dbReference type="EMBL" id="GGO68028.1"/>
    </source>
</evidence>
<evidence type="ECO:0000256" key="2">
    <source>
        <dbReference type="SAM" id="Phobius"/>
    </source>
</evidence>
<evidence type="ECO:0000313" key="4">
    <source>
        <dbReference type="Proteomes" id="UP000646523"/>
    </source>
</evidence>
<name>A0A917YWN7_9ACTN</name>
<keyword evidence="4" id="KW-1185">Reference proteome</keyword>
<feature type="region of interest" description="Disordered" evidence="1">
    <location>
        <begin position="347"/>
        <end position="415"/>
    </location>
</feature>
<reference evidence="3" key="2">
    <citation type="submission" date="2020-09" db="EMBL/GenBank/DDBJ databases">
        <authorList>
            <person name="Sun Q."/>
            <person name="Zhou Y."/>
        </authorList>
    </citation>
    <scope>NUCLEOTIDE SEQUENCE</scope>
    <source>
        <strain evidence="3">CGMCC 4.7368</strain>
    </source>
</reference>
<gene>
    <name evidence="3" type="ORF">GCM10012289_25840</name>
</gene>
<proteinExistence type="predicted"/>
<accession>A0A917YWN7</accession>
<keyword evidence="2" id="KW-0472">Membrane</keyword>
<organism evidence="3 4">
    <name type="scientific">Nonomuraea cavernae</name>
    <dbReference type="NCBI Taxonomy" id="2045107"/>
    <lineage>
        <taxon>Bacteria</taxon>
        <taxon>Bacillati</taxon>
        <taxon>Actinomycetota</taxon>
        <taxon>Actinomycetes</taxon>
        <taxon>Streptosporangiales</taxon>
        <taxon>Streptosporangiaceae</taxon>
        <taxon>Nonomuraea</taxon>
    </lineage>
</organism>
<keyword evidence="2" id="KW-0812">Transmembrane</keyword>
<keyword evidence="2" id="KW-1133">Transmembrane helix</keyword>
<evidence type="ECO:0000256" key="1">
    <source>
        <dbReference type="SAM" id="MobiDB-lite"/>
    </source>
</evidence>
<dbReference type="AlphaFoldDB" id="A0A917YWN7"/>
<evidence type="ECO:0008006" key="5">
    <source>
        <dbReference type="Google" id="ProtNLM"/>
    </source>
</evidence>
<comment type="caution">
    <text evidence="3">The sequence shown here is derived from an EMBL/GenBank/DDBJ whole genome shotgun (WGS) entry which is preliminary data.</text>
</comment>
<reference evidence="3" key="1">
    <citation type="journal article" date="2014" name="Int. J. Syst. Evol. Microbiol.">
        <title>Complete genome sequence of Corynebacterium casei LMG S-19264T (=DSM 44701T), isolated from a smear-ripened cheese.</title>
        <authorList>
            <consortium name="US DOE Joint Genome Institute (JGI-PGF)"/>
            <person name="Walter F."/>
            <person name="Albersmeier A."/>
            <person name="Kalinowski J."/>
            <person name="Ruckert C."/>
        </authorList>
    </citation>
    <scope>NUCLEOTIDE SEQUENCE</scope>
    <source>
        <strain evidence="3">CGMCC 4.7368</strain>
    </source>
</reference>
<protein>
    <recommendedName>
        <fullName evidence="5">Gram-positive cocci surface proteins LPxTG domain-containing protein</fullName>
    </recommendedName>
</protein>
<feature type="transmembrane region" description="Helical" evidence="2">
    <location>
        <begin position="417"/>
        <end position="436"/>
    </location>
</feature>